<dbReference type="EMBL" id="UPPP01000069">
    <property type="protein sequence ID" value="VBB06936.1"/>
    <property type="molecule type" value="Genomic_DNA"/>
</dbReference>
<name>A0A498R2S8_9FIRM</name>
<sequence length="198" mass="21743">MSIFSELRNSRLIRELERELNTDVLLFGFDGFVYFGNLQSVDEFRLAILTPARESDSNEVEILTPGGDVIHVDFARIDLWQLVGKGTGIASDPIQSDGCSLSSRPDVKKSNRRDESHCLIRQLRRMIGDEVIITTLGGFLFEGILTEVPDELAILRIQDIFVPGTSSSLSNSSVRAAVINLRAITSASSTTCCSSSTD</sequence>
<dbReference type="AlphaFoldDB" id="A0A498R2S8"/>
<dbReference type="OrthoDB" id="1683407at2"/>
<organism evidence="1 2">
    <name type="scientific">Lucifera butyrica</name>
    <dbReference type="NCBI Taxonomy" id="1351585"/>
    <lineage>
        <taxon>Bacteria</taxon>
        <taxon>Bacillati</taxon>
        <taxon>Bacillota</taxon>
        <taxon>Negativicutes</taxon>
        <taxon>Veillonellales</taxon>
        <taxon>Veillonellaceae</taxon>
        <taxon>Lucifera</taxon>
    </lineage>
</organism>
<evidence type="ECO:0000313" key="1">
    <source>
        <dbReference type="EMBL" id="VBB06936.1"/>
    </source>
</evidence>
<dbReference type="RefSeq" id="WP_122627882.1">
    <property type="nucleotide sequence ID" value="NZ_UPPP01000069.1"/>
</dbReference>
<proteinExistence type="predicted"/>
<evidence type="ECO:0000313" key="2">
    <source>
        <dbReference type="Proteomes" id="UP000277811"/>
    </source>
</evidence>
<reference evidence="1 2" key="1">
    <citation type="submission" date="2018-06" db="EMBL/GenBank/DDBJ databases">
        <authorList>
            <person name="Strepis N."/>
        </authorList>
    </citation>
    <scope>NUCLEOTIDE SEQUENCE [LARGE SCALE GENOMIC DNA]</scope>
    <source>
        <strain evidence="1">LUCI</strain>
    </source>
</reference>
<gene>
    <name evidence="1" type="ORF">LUCI_2178</name>
</gene>
<accession>A0A498R2S8</accession>
<dbReference type="Proteomes" id="UP000277811">
    <property type="component" value="Unassembled WGS sequence"/>
</dbReference>
<keyword evidence="2" id="KW-1185">Reference proteome</keyword>
<protein>
    <submittedName>
        <fullName evidence="1">Uncharacterized protein</fullName>
    </submittedName>
</protein>